<name>A0A929PVY4_9SPHI</name>
<dbReference type="GO" id="GO:0016798">
    <property type="term" value="F:hydrolase activity, acting on glycosyl bonds"/>
    <property type="evidence" value="ECO:0007669"/>
    <property type="project" value="UniProtKB-KW"/>
</dbReference>
<dbReference type="InterPro" id="IPR050883">
    <property type="entry name" value="PNGase"/>
</dbReference>
<dbReference type="GO" id="GO:0006516">
    <property type="term" value="P:glycoprotein catabolic process"/>
    <property type="evidence" value="ECO:0007669"/>
    <property type="project" value="TreeGrafter"/>
</dbReference>
<dbReference type="Gene3D" id="1.20.1050.60">
    <property type="entry name" value="alpha-1,2-mannosidase"/>
    <property type="match status" value="1"/>
</dbReference>
<dbReference type="InterPro" id="IPR008979">
    <property type="entry name" value="Galactose-bd-like_sf"/>
</dbReference>
<evidence type="ECO:0000313" key="7">
    <source>
        <dbReference type="EMBL" id="MBE9660800.1"/>
    </source>
</evidence>
<dbReference type="AlphaFoldDB" id="A0A929PVY4"/>
<dbReference type="GO" id="GO:0030246">
    <property type="term" value="F:carbohydrate binding"/>
    <property type="evidence" value="ECO:0007669"/>
    <property type="project" value="InterPro"/>
</dbReference>
<accession>A0A929PVY4</accession>
<organism evidence="7 8">
    <name type="scientific">Mucilaginibacter myungsuensis</name>
    <dbReference type="NCBI Taxonomy" id="649104"/>
    <lineage>
        <taxon>Bacteria</taxon>
        <taxon>Pseudomonadati</taxon>
        <taxon>Bacteroidota</taxon>
        <taxon>Sphingobacteriia</taxon>
        <taxon>Sphingobacteriales</taxon>
        <taxon>Sphingobacteriaceae</taxon>
        <taxon>Mucilaginibacter</taxon>
    </lineage>
</organism>
<dbReference type="Gene3D" id="3.30.2080.10">
    <property type="entry name" value="GH92 mannosidase domain"/>
    <property type="match status" value="1"/>
</dbReference>
<dbReference type="SUPFAM" id="SSF48208">
    <property type="entry name" value="Six-hairpin glycosidases"/>
    <property type="match status" value="1"/>
</dbReference>
<evidence type="ECO:0000256" key="2">
    <source>
        <dbReference type="ARBA" id="ARBA00011245"/>
    </source>
</evidence>
<dbReference type="NCBIfam" id="TIGR01180">
    <property type="entry name" value="aman2_put"/>
    <property type="match status" value="1"/>
</dbReference>
<reference evidence="7" key="1">
    <citation type="submission" date="2020-10" db="EMBL/GenBank/DDBJ databases">
        <title>Mucilaginibacter mali sp. nov., isolated from rhizosphere soil of apple orchard.</title>
        <authorList>
            <person name="Lee J.-S."/>
            <person name="Kim H.S."/>
            <person name="Kim J.-S."/>
        </authorList>
    </citation>
    <scope>NUCLEOTIDE SEQUENCE</scope>
    <source>
        <strain evidence="7">KCTC 22746</strain>
    </source>
</reference>
<dbReference type="InterPro" id="IPR029411">
    <property type="entry name" value="RG-lyase_III"/>
</dbReference>
<evidence type="ECO:0000256" key="1">
    <source>
        <dbReference type="ARBA" id="ARBA00001913"/>
    </source>
</evidence>
<keyword evidence="8" id="KW-1185">Reference proteome</keyword>
<dbReference type="GO" id="GO:0005829">
    <property type="term" value="C:cytosol"/>
    <property type="evidence" value="ECO:0007669"/>
    <property type="project" value="TreeGrafter"/>
</dbReference>
<comment type="cofactor">
    <cofactor evidence="1">
        <name>Ca(2+)</name>
        <dbReference type="ChEBI" id="CHEBI:29108"/>
    </cofactor>
</comment>
<feature type="domain" description="Glycosyl hydrolase family 92 N-terminal" evidence="6">
    <location>
        <begin position="321"/>
        <end position="561"/>
    </location>
</feature>
<dbReference type="EMBL" id="JADFFL010000001">
    <property type="protein sequence ID" value="MBE9660800.1"/>
    <property type="molecule type" value="Genomic_DNA"/>
</dbReference>
<dbReference type="InterPro" id="IPR014718">
    <property type="entry name" value="GH-type_carb-bd"/>
</dbReference>
<dbReference type="PANTHER" id="PTHR12143:SF39">
    <property type="entry name" value="SECRETED PROTEIN"/>
    <property type="match status" value="1"/>
</dbReference>
<keyword evidence="7" id="KW-0326">Glycosidase</keyword>
<proteinExistence type="predicted"/>
<evidence type="ECO:0000259" key="6">
    <source>
        <dbReference type="Pfam" id="PF17678"/>
    </source>
</evidence>
<keyword evidence="7" id="KW-0378">Hydrolase</keyword>
<evidence type="ECO:0000259" key="5">
    <source>
        <dbReference type="Pfam" id="PF14683"/>
    </source>
</evidence>
<dbReference type="InterPro" id="IPR012939">
    <property type="entry name" value="Glyco_hydro_92"/>
</dbReference>
<dbReference type="GO" id="GO:0000224">
    <property type="term" value="F:peptide-N4-(N-acetyl-beta-glucosaminyl)asparagine amidase activity"/>
    <property type="evidence" value="ECO:0007669"/>
    <property type="project" value="TreeGrafter"/>
</dbReference>
<dbReference type="PANTHER" id="PTHR12143">
    <property type="entry name" value="PEPTIDE N-GLYCANASE PNGASE -RELATED"/>
    <property type="match status" value="1"/>
</dbReference>
<dbReference type="Gene3D" id="1.20.1610.10">
    <property type="entry name" value="alpha-1,2-mannosidases domains"/>
    <property type="match status" value="1"/>
</dbReference>
<dbReference type="Pfam" id="PF07971">
    <property type="entry name" value="Glyco_hydro_92"/>
    <property type="match status" value="1"/>
</dbReference>
<feature type="domain" description="Rhamnogalacturonan lyase" evidence="5">
    <location>
        <begin position="23"/>
        <end position="210"/>
    </location>
</feature>
<protein>
    <submittedName>
        <fullName evidence="7">GH92 family glycosyl hydrolase</fullName>
        <ecNumber evidence="7">3.2.1.-</ecNumber>
    </submittedName>
</protein>
<dbReference type="InterPro" id="IPR008928">
    <property type="entry name" value="6-hairpin_glycosidase_sf"/>
</dbReference>
<feature type="domain" description="Glycosyl hydrolase family 92" evidence="4">
    <location>
        <begin position="567"/>
        <end position="1045"/>
    </location>
</feature>
<keyword evidence="3" id="KW-0106">Calcium</keyword>
<dbReference type="Proteomes" id="UP000622475">
    <property type="component" value="Unassembled WGS sequence"/>
</dbReference>
<evidence type="ECO:0000313" key="8">
    <source>
        <dbReference type="Proteomes" id="UP000622475"/>
    </source>
</evidence>
<dbReference type="Gene3D" id="2.60.120.260">
    <property type="entry name" value="Galactose-binding domain-like"/>
    <property type="match status" value="1"/>
</dbReference>
<dbReference type="Gene3D" id="2.70.98.10">
    <property type="match status" value="1"/>
</dbReference>
<dbReference type="GO" id="GO:0005975">
    <property type="term" value="P:carbohydrate metabolic process"/>
    <property type="evidence" value="ECO:0007669"/>
    <property type="project" value="InterPro"/>
</dbReference>
<dbReference type="InterPro" id="IPR041371">
    <property type="entry name" value="GH92_N"/>
</dbReference>
<dbReference type="InterPro" id="IPR005887">
    <property type="entry name" value="GH92_a_mannosidase_put"/>
</dbReference>
<dbReference type="Pfam" id="PF17678">
    <property type="entry name" value="Glyco_hydro_92N"/>
    <property type="match status" value="1"/>
</dbReference>
<dbReference type="SUPFAM" id="SSF49785">
    <property type="entry name" value="Galactose-binding domain-like"/>
    <property type="match status" value="1"/>
</dbReference>
<evidence type="ECO:0000256" key="3">
    <source>
        <dbReference type="ARBA" id="ARBA00022837"/>
    </source>
</evidence>
<comment type="subunit">
    <text evidence="2">Monomer.</text>
</comment>
<evidence type="ECO:0000259" key="4">
    <source>
        <dbReference type="Pfam" id="PF07971"/>
    </source>
</evidence>
<comment type="caution">
    <text evidence="7">The sequence shown here is derived from an EMBL/GenBank/DDBJ whole genome shotgun (WGS) entry which is preliminary data.</text>
</comment>
<sequence>MKKLIMIAGLLAGGTLPSYSQSTVWSVGKADGSANEFALAPNGYKKFVASDFGYEDKFFLIGHSDLKKDFPYVLPGPADTWGGTWPTSGWRISQQSILFDVKELAANGDYKLVIKLADHAKKFLPLLKVSINGQDEKIQLDAQGYDLAKQPHPRTNEPTIDSAALKGDLSRSTAKTLTININKGIIRKGGNTVSITVLQGSWIMFDEVSLQGNATLATQAGQLFVRDIKPADYELLNNGIRTQPLLINTEHVKGKPTISVELDGKIIFKNAVEKGNYDFEAPMPAVATTKTSRYRILENGKPITEGTVERGKQKLQTLANYVDTRIGTGHSRWMIAPGPWMPFSMVKMSPDNQNPGWQAGYEPSFESVGTFSHIHEWTMGGLGIFASNGKLKANIGDELKPGSGYRSTIDKKTEEAPIGAYKVQLTDYDIKAEVTATTRCGFERFTFPKDRDSARVLVDLHIPAEYDYNLKEIKLKKVSDYRIEGYTHQFSGGIWSNDADQDYHLYFVIEVDKPIKSIGGWINNKLVDGDTYEAKDIRNAGVYLNFDAKQNPVVQVRSGISFVSLANADLNLKTEISTPFGWSFEKIQQNQVNAWNEIFNRVKITSNNRLEKRRFYNAMYRASSRNTFSDVNGQWVGTDGKTQQLAGKDDLALGCDAFWNTFWNLNQVWNLVTPEWSQRWVNSQLAMYKAYGWLAKGPAGMNYVPVMVAEHEIPQMVSAYQMGIRGFDANLVLEAAQKMQTTPAQKVFKGFAGNRDLKQYLKHHYVPSDSGRFSNSMEYSYDDWTVGQLAKSLGKTDVYNKYNDRGYWWKNAIDTAGYSHMKLSNGEWVKNFDPFRSGANEHYVEGNAWQLTFFVPQDVPSLIRMIGKKKFTDRLEWGFSQSEPWRYNGMNDQYWDYPVVQGNQQSMHFAFLFNWAGKPWSTQKWSRSIIERFYGFGVSNAWLGDEDQGQMSAWLVMAALGLFQTDGGTSANPVYEIASPLYQKIEIDLGQRFGRGKKFTIEAKDASRNNMYVQSAMLNGKPLNSFKFRASELLKGGSLILQMGPTPNQKWGIAGSTE</sequence>
<dbReference type="Pfam" id="PF14683">
    <property type="entry name" value="CBM-like"/>
    <property type="match status" value="1"/>
</dbReference>
<dbReference type="RefSeq" id="WP_194109990.1">
    <property type="nucleotide sequence ID" value="NZ_JADFFL010000001.1"/>
</dbReference>
<dbReference type="EC" id="3.2.1.-" evidence="7"/>
<gene>
    <name evidence="7" type="ORF">IRJ16_02805</name>
</gene>